<evidence type="ECO:0000313" key="4">
    <source>
        <dbReference type="Proteomes" id="UP001225933"/>
    </source>
</evidence>
<dbReference type="InterPro" id="IPR053147">
    <property type="entry name" value="Hsp_HslJ-like"/>
</dbReference>
<dbReference type="PANTHER" id="PTHR35535:SF1">
    <property type="entry name" value="HEAT SHOCK PROTEIN HSLJ"/>
    <property type="match status" value="1"/>
</dbReference>
<dbReference type="RefSeq" id="WP_214587664.1">
    <property type="nucleotide sequence ID" value="NZ_JAUHGV010000006.1"/>
</dbReference>
<feature type="chain" id="PRO_5042466149" evidence="1">
    <location>
        <begin position="24"/>
        <end position="144"/>
    </location>
</feature>
<gene>
    <name evidence="3" type="ORF">QX233_07380</name>
</gene>
<organism evidence="3 4">
    <name type="scientific">Chryseobacterium gambrini</name>
    <dbReference type="NCBI Taxonomy" id="373672"/>
    <lineage>
        <taxon>Bacteria</taxon>
        <taxon>Pseudomonadati</taxon>
        <taxon>Bacteroidota</taxon>
        <taxon>Flavobacteriia</taxon>
        <taxon>Flavobacteriales</taxon>
        <taxon>Weeksellaceae</taxon>
        <taxon>Chryseobacterium group</taxon>
        <taxon>Chryseobacterium</taxon>
    </lineage>
</organism>
<feature type="domain" description="DUF306" evidence="2">
    <location>
        <begin position="31"/>
        <end position="137"/>
    </location>
</feature>
<dbReference type="AlphaFoldDB" id="A0AAJ1R2U7"/>
<reference evidence="3" key="1">
    <citation type="submission" date="2023-06" db="EMBL/GenBank/DDBJ databases">
        <title>Two Chryseobacterium gambrini strains from China.</title>
        <authorList>
            <person name="Zeng J."/>
            <person name="Wu Y."/>
        </authorList>
    </citation>
    <scope>NUCLEOTIDE SEQUENCE</scope>
    <source>
        <strain evidence="3">SQ219</strain>
    </source>
</reference>
<sequence>MKKIFTAILTVLCLSFVLNCSSAAVKNPQIQREWMLVSFGSYSKEELIKSNAKIDLTSPLENGKIKTSAFMGCNKLFFTSEFKKESQLKISQVASTEMACPNMKLENDFSRNIKTMNHYKVEGHFLTLKNDQGSSMKFIAADWD</sequence>
<evidence type="ECO:0000256" key="1">
    <source>
        <dbReference type="SAM" id="SignalP"/>
    </source>
</evidence>
<protein>
    <submittedName>
        <fullName evidence="3">META domain-containing protein</fullName>
    </submittedName>
</protein>
<dbReference type="EMBL" id="JAUHGV010000006">
    <property type="protein sequence ID" value="MDN4012272.1"/>
    <property type="molecule type" value="Genomic_DNA"/>
</dbReference>
<name>A0AAJ1R2U7_9FLAO</name>
<dbReference type="InterPro" id="IPR005184">
    <property type="entry name" value="DUF306_Meta_HslJ"/>
</dbReference>
<dbReference type="Proteomes" id="UP001225933">
    <property type="component" value="Unassembled WGS sequence"/>
</dbReference>
<accession>A0AAJ1R2U7</accession>
<proteinExistence type="predicted"/>
<dbReference type="Pfam" id="PF03724">
    <property type="entry name" value="META"/>
    <property type="match status" value="1"/>
</dbReference>
<keyword evidence="1" id="KW-0732">Signal</keyword>
<evidence type="ECO:0000313" key="3">
    <source>
        <dbReference type="EMBL" id="MDN4012272.1"/>
    </source>
</evidence>
<dbReference type="Gene3D" id="2.40.128.270">
    <property type="match status" value="1"/>
</dbReference>
<comment type="caution">
    <text evidence="3">The sequence shown here is derived from an EMBL/GenBank/DDBJ whole genome shotgun (WGS) entry which is preliminary data.</text>
</comment>
<dbReference type="InterPro" id="IPR038670">
    <property type="entry name" value="HslJ-like_sf"/>
</dbReference>
<dbReference type="PANTHER" id="PTHR35535">
    <property type="entry name" value="HEAT SHOCK PROTEIN HSLJ"/>
    <property type="match status" value="1"/>
</dbReference>
<evidence type="ECO:0000259" key="2">
    <source>
        <dbReference type="Pfam" id="PF03724"/>
    </source>
</evidence>
<feature type="signal peptide" evidence="1">
    <location>
        <begin position="1"/>
        <end position="23"/>
    </location>
</feature>